<reference evidence="9 10" key="1">
    <citation type="submission" date="2019-04" db="EMBL/GenBank/DDBJ databases">
        <authorList>
            <person name="Van Vliet M D."/>
        </authorList>
    </citation>
    <scope>NUCLEOTIDE SEQUENCE [LARGE SCALE GENOMIC DNA]</scope>
    <source>
        <strain evidence="9 10">F1</strain>
    </source>
</reference>
<evidence type="ECO:0000256" key="7">
    <source>
        <dbReference type="SAM" id="Phobius"/>
    </source>
</evidence>
<accession>A0A6C2UAG5</accession>
<keyword evidence="2" id="KW-1003">Cell membrane</keyword>
<keyword evidence="5 7" id="KW-0472">Membrane</keyword>
<organism evidence="9 10">
    <name type="scientific">Pontiella desulfatans</name>
    <dbReference type="NCBI Taxonomy" id="2750659"/>
    <lineage>
        <taxon>Bacteria</taxon>
        <taxon>Pseudomonadati</taxon>
        <taxon>Kiritimatiellota</taxon>
        <taxon>Kiritimatiellia</taxon>
        <taxon>Kiritimatiellales</taxon>
        <taxon>Pontiellaceae</taxon>
        <taxon>Pontiella</taxon>
    </lineage>
</organism>
<dbReference type="Proteomes" id="UP000366872">
    <property type="component" value="Unassembled WGS sequence"/>
</dbReference>
<keyword evidence="4 7" id="KW-1133">Transmembrane helix</keyword>
<keyword evidence="6" id="KW-0653">Protein transport</keyword>
<keyword evidence="3 7" id="KW-0812">Transmembrane</keyword>
<feature type="transmembrane region" description="Helical" evidence="7">
    <location>
        <begin position="124"/>
        <end position="151"/>
    </location>
</feature>
<comment type="subcellular location">
    <subcellularLocation>
        <location evidence="1">Cell membrane</location>
        <topology evidence="1">Multi-pass membrane protein</topology>
    </subcellularLocation>
    <subcellularLocation>
        <location evidence="6">Membrane</location>
        <topology evidence="6">Multi-pass membrane protein</topology>
    </subcellularLocation>
</comment>
<evidence type="ECO:0000256" key="5">
    <source>
        <dbReference type="ARBA" id="ARBA00023136"/>
    </source>
</evidence>
<evidence type="ECO:0000256" key="3">
    <source>
        <dbReference type="ARBA" id="ARBA00022692"/>
    </source>
</evidence>
<dbReference type="Gene3D" id="1.20.120.20">
    <property type="entry name" value="Apolipoprotein"/>
    <property type="match status" value="1"/>
</dbReference>
<dbReference type="RefSeq" id="WP_136082225.1">
    <property type="nucleotide sequence ID" value="NZ_CAAHFG010000004.1"/>
</dbReference>
<keyword evidence="6" id="KW-0813">Transport</keyword>
<gene>
    <name evidence="9" type="ORF">PDESU_05288</name>
</gene>
<feature type="transmembrane region" description="Helical" evidence="7">
    <location>
        <begin position="39"/>
        <end position="57"/>
    </location>
</feature>
<protein>
    <recommendedName>
        <fullName evidence="8">MotA/TolQ/ExbB proton channel domain-containing protein</fullName>
    </recommendedName>
</protein>
<evidence type="ECO:0000313" key="10">
    <source>
        <dbReference type="Proteomes" id="UP000366872"/>
    </source>
</evidence>
<dbReference type="GO" id="GO:0005886">
    <property type="term" value="C:plasma membrane"/>
    <property type="evidence" value="ECO:0007669"/>
    <property type="project" value="UniProtKB-SubCell"/>
</dbReference>
<evidence type="ECO:0000259" key="8">
    <source>
        <dbReference type="Pfam" id="PF01618"/>
    </source>
</evidence>
<evidence type="ECO:0000313" key="9">
    <source>
        <dbReference type="EMBL" id="VGO16697.1"/>
    </source>
</evidence>
<feature type="transmembrane region" description="Helical" evidence="7">
    <location>
        <begin position="171"/>
        <end position="193"/>
    </location>
</feature>
<evidence type="ECO:0000256" key="4">
    <source>
        <dbReference type="ARBA" id="ARBA00022989"/>
    </source>
</evidence>
<dbReference type="Pfam" id="PF01618">
    <property type="entry name" value="MotA_ExbB"/>
    <property type="match status" value="1"/>
</dbReference>
<sequence length="468" mass="49185">MKTKIKPIVSWSIWAGGLSLVMGIVTRNQLLAGFEADGTGMSFVIAAFFGAGLLLSFRAAKQLHSEWGVLAKISESNSIPESKGNKDLASVFQRLQEYKEKGETVDVYTAIDTYHSKHNSRVRVVTIMAGLIISMGLLGTVVGLIMSISGLGSMVENIGLSRTTMMEALKATVSGMGTAFYTTFFGAMGGLILRAVAVSQLNSLSELCAEAAEYAGSHLVAKLESKEEELNQQVSKVIDSFGAMQKEIESITVKLTESFEATMKSFGNSLTEAGNHAMDATKECINGMTDQMAVFGSEIGSSFGTFNESIEKAGEDVHEAFGTVKASIEKSGEEMHDSFGGINATLATCGESVTEAFGGINATLGTCGEGVSEAFESLNSSVQQAGDTVAGSLADFKLSVDGTSQELKGAVGELHGAISKATGEMVTMAKAKLDSEAVEIAGHLSTAANSIQQFISQKTTHEATQKVA</sequence>
<dbReference type="EMBL" id="CAAHFG010000004">
    <property type="protein sequence ID" value="VGO16697.1"/>
    <property type="molecule type" value="Genomic_DNA"/>
</dbReference>
<keyword evidence="10" id="KW-1185">Reference proteome</keyword>
<evidence type="ECO:0000256" key="1">
    <source>
        <dbReference type="ARBA" id="ARBA00004651"/>
    </source>
</evidence>
<comment type="similarity">
    <text evidence="6">Belongs to the exbB/tolQ family.</text>
</comment>
<dbReference type="GO" id="GO:0015031">
    <property type="term" value="P:protein transport"/>
    <property type="evidence" value="ECO:0007669"/>
    <property type="project" value="UniProtKB-KW"/>
</dbReference>
<proteinExistence type="inferred from homology"/>
<dbReference type="AlphaFoldDB" id="A0A6C2UAG5"/>
<feature type="domain" description="MotA/TolQ/ExbB proton channel" evidence="8">
    <location>
        <begin position="108"/>
        <end position="185"/>
    </location>
</feature>
<evidence type="ECO:0000256" key="6">
    <source>
        <dbReference type="RuleBase" id="RU004057"/>
    </source>
</evidence>
<evidence type="ECO:0000256" key="2">
    <source>
        <dbReference type="ARBA" id="ARBA00022475"/>
    </source>
</evidence>
<name>A0A6C2UAG5_PONDE</name>
<dbReference type="InterPro" id="IPR002898">
    <property type="entry name" value="MotA_ExbB_proton_chnl"/>
</dbReference>